<dbReference type="RefSeq" id="WP_145630632.1">
    <property type="nucleotide sequence ID" value="NZ_VLKL01000005.1"/>
</dbReference>
<reference evidence="2 3" key="1">
    <citation type="journal article" date="2015" name="Stand. Genomic Sci.">
        <title>Genomic Encyclopedia of Bacterial and Archaeal Type Strains, Phase III: the genomes of soil and plant-associated and newly described type strains.</title>
        <authorList>
            <person name="Whitman W.B."/>
            <person name="Woyke T."/>
            <person name="Klenk H.P."/>
            <person name="Zhou Y."/>
            <person name="Lilburn T.G."/>
            <person name="Beck B.J."/>
            <person name="De Vos P."/>
            <person name="Vandamme P."/>
            <person name="Eisen J.A."/>
            <person name="Garrity G."/>
            <person name="Hugenholtz P."/>
            <person name="Kyrpides N.C."/>
        </authorList>
    </citation>
    <scope>NUCLEOTIDE SEQUENCE [LARGE SCALE GENOMIC DNA]</scope>
    <source>
        <strain evidence="2 3">CGMCC 1.10947</strain>
    </source>
</reference>
<dbReference type="EMBL" id="VLKL01000005">
    <property type="protein sequence ID" value="TWI06872.1"/>
    <property type="molecule type" value="Genomic_DNA"/>
</dbReference>
<dbReference type="Proteomes" id="UP000317176">
    <property type="component" value="Unassembled WGS sequence"/>
</dbReference>
<evidence type="ECO:0000256" key="1">
    <source>
        <dbReference type="SAM" id="Phobius"/>
    </source>
</evidence>
<feature type="transmembrane region" description="Helical" evidence="1">
    <location>
        <begin position="206"/>
        <end position="225"/>
    </location>
</feature>
<dbReference type="AlphaFoldDB" id="A0A562LGY5"/>
<keyword evidence="1" id="KW-1133">Transmembrane helix</keyword>
<sequence>MRARFTLRTPRSVDKKTFMSNREIREWLCSVGFKPAGMPEDDDEEPLRQFFEERSRFIVQHIPGHSEEDKEKRVRAMRYVVFASTHAATNTDFMIVREADGLLLFRLYNNRIERLQQGCELLLKELEASGPKQQMVGHIEVFEHALETPTIKGVVVTNRALYAIKHSRKDALIFSVSLILFIALGLLANTAIVQNSAAIAGHVDRFSTAMLTAMVLSVISVVHIYSTATPPIGWSLHYAAER</sequence>
<gene>
    <name evidence="2" type="ORF">IQ17_02258</name>
</gene>
<keyword evidence="1" id="KW-0812">Transmembrane</keyword>
<keyword evidence="3" id="KW-1185">Reference proteome</keyword>
<accession>A0A562LGY5</accession>
<organism evidence="2 3">
    <name type="scientific">Bradyrhizobium daqingense</name>
    <dbReference type="NCBI Taxonomy" id="993502"/>
    <lineage>
        <taxon>Bacteria</taxon>
        <taxon>Pseudomonadati</taxon>
        <taxon>Pseudomonadota</taxon>
        <taxon>Alphaproteobacteria</taxon>
        <taxon>Hyphomicrobiales</taxon>
        <taxon>Nitrobacteraceae</taxon>
        <taxon>Bradyrhizobium</taxon>
    </lineage>
</organism>
<name>A0A562LGY5_9BRAD</name>
<evidence type="ECO:0000313" key="3">
    <source>
        <dbReference type="Proteomes" id="UP000317176"/>
    </source>
</evidence>
<keyword evidence="1" id="KW-0472">Membrane</keyword>
<evidence type="ECO:0000313" key="2">
    <source>
        <dbReference type="EMBL" id="TWI06872.1"/>
    </source>
</evidence>
<proteinExistence type="predicted"/>
<feature type="transmembrane region" description="Helical" evidence="1">
    <location>
        <begin position="171"/>
        <end position="194"/>
    </location>
</feature>
<protein>
    <submittedName>
        <fullName evidence="2">Uncharacterized protein</fullName>
    </submittedName>
</protein>
<comment type="caution">
    <text evidence="2">The sequence shown here is derived from an EMBL/GenBank/DDBJ whole genome shotgun (WGS) entry which is preliminary data.</text>
</comment>